<organism evidence="1">
    <name type="scientific">Brugia malayi</name>
    <name type="common">Filarial nematode worm</name>
    <dbReference type="NCBI Taxonomy" id="6279"/>
    <lineage>
        <taxon>Eukaryota</taxon>
        <taxon>Metazoa</taxon>
        <taxon>Ecdysozoa</taxon>
        <taxon>Nematoda</taxon>
        <taxon>Chromadorea</taxon>
        <taxon>Rhabditida</taxon>
        <taxon>Spirurina</taxon>
        <taxon>Spiruromorpha</taxon>
        <taxon>Filarioidea</taxon>
        <taxon>Onchocercidae</taxon>
        <taxon>Brugia</taxon>
    </lineage>
</organism>
<dbReference type="GeneID" id="6106092"/>
<evidence type="ECO:0000313" key="4">
    <source>
        <dbReference type="WBParaSite" id="Bm10751.1"/>
    </source>
</evidence>
<dbReference type="RefSeq" id="XP_001902668.1">
    <property type="nucleotide sequence ID" value="XM_001902633.1"/>
</dbReference>
<accession>A0A0J9Y0P5</accession>
<dbReference type="EMBL" id="CAAKNF010000002">
    <property type="protein sequence ID" value="VIO99869.1"/>
    <property type="molecule type" value="Genomic_DNA"/>
</dbReference>
<evidence type="ECO:0000313" key="3">
    <source>
        <dbReference type="Proteomes" id="UP000006672"/>
    </source>
</evidence>
<accession>A0A4E9G348</accession>
<gene>
    <name evidence="1 4 5" type="ORF">Bm10751</name>
    <name evidence="2" type="ORF">BM_BM10751</name>
    <name evidence="1" type="ORF">BM_Bm10751</name>
</gene>
<dbReference type="EMBL" id="LN857009">
    <property type="protein sequence ID" value="CDP99422.1"/>
    <property type="molecule type" value="Genomic_DNA"/>
</dbReference>
<reference evidence="1" key="2">
    <citation type="submission" date="2012-12" db="EMBL/GenBank/DDBJ databases">
        <authorList>
            <person name="Gao Y.W."/>
            <person name="Fan S.T."/>
            <person name="Sun H.T."/>
            <person name="Wang Z."/>
            <person name="Gao X.L."/>
            <person name="Li Y.G."/>
            <person name="Wang T.C."/>
            <person name="Zhang K."/>
            <person name="Xu W.W."/>
            <person name="Yu Z.J."/>
            <person name="Xia X.Z."/>
        </authorList>
    </citation>
    <scope>NUCLEOTIDE SEQUENCE</scope>
    <source>
        <strain evidence="1">FR3</strain>
    </source>
</reference>
<dbReference type="AlphaFoldDB" id="A0A0J9Y0P5"/>
<dbReference type="CTD" id="6106092"/>
<name>A0A0J9Y0P5_BRUMA</name>
<protein>
    <submittedName>
        <fullName evidence="1 4">Bm10751</fullName>
    </submittedName>
</protein>
<dbReference type="WormBase" id="Bm10751">
    <property type="protein sequence ID" value="BM05800"/>
    <property type="gene ID" value="WBGene00231012"/>
</dbReference>
<dbReference type="KEGG" id="bmy:BM_BM10751"/>
<reference evidence="4" key="4">
    <citation type="submission" date="2019-12" db="UniProtKB">
        <authorList>
            <consortium name="WormBaseParasite"/>
        </authorList>
    </citation>
    <scope>IDENTIFICATION</scope>
</reference>
<keyword evidence="3" id="KW-1185">Reference proteome</keyword>
<reference evidence="2" key="3">
    <citation type="submission" date="2019-04" db="EMBL/GenBank/DDBJ databases">
        <authorList>
            <person name="Howe K."/>
            <person name="Paulini M."/>
            <person name="Williams G."/>
        </authorList>
    </citation>
    <scope>NUCLEOTIDE SEQUENCE [LARGE SCALE GENOMIC DNA]</scope>
    <source>
        <strain evidence="2">FR3</strain>
    </source>
</reference>
<dbReference type="WBParaSite" id="Bm10751.1">
    <property type="protein sequence ID" value="Bm10751.1"/>
    <property type="gene ID" value="WBGene00231012"/>
</dbReference>
<reference evidence="1 3" key="1">
    <citation type="journal article" date="2007" name="Science">
        <title>Draft genome of the filarial nematode parasite Brugia malayi.</title>
        <authorList>
            <person name="Ghedin E."/>
            <person name="Wang S."/>
            <person name="Spiro D."/>
            <person name="Caler E."/>
            <person name="Zhao Q."/>
            <person name="Crabtree J."/>
            <person name="Allen J.E."/>
            <person name="Delcher A.L."/>
            <person name="Guiliano D.B."/>
            <person name="Miranda-Saavedra D."/>
            <person name="Angiuoli S.V."/>
            <person name="Creasy T."/>
            <person name="Amedeo P."/>
            <person name="Haas B."/>
            <person name="El-Sayed N.M."/>
            <person name="Wortman J.R."/>
            <person name="Feldblyum T."/>
            <person name="Tallon L."/>
            <person name="Schatz M."/>
            <person name="Shumway M."/>
            <person name="Koo H."/>
            <person name="Salzberg S.L."/>
            <person name="Schobel S."/>
            <person name="Pertea M."/>
            <person name="Pop M."/>
            <person name="White O."/>
            <person name="Barton G.J."/>
            <person name="Carlow C.K."/>
            <person name="Crawford M.J."/>
            <person name="Daub J."/>
            <person name="Dimmic M.W."/>
            <person name="Estes C.F."/>
            <person name="Foster J.M."/>
            <person name="Ganatra M."/>
            <person name="Gregory W.F."/>
            <person name="Johnson N.M."/>
            <person name="Jin J."/>
            <person name="Komuniecki R."/>
            <person name="Korf I."/>
            <person name="Kumar S."/>
            <person name="Laney S."/>
            <person name="Li B.W."/>
            <person name="Li W."/>
            <person name="Lindblom T.H."/>
            <person name="Lustigman S."/>
            <person name="Ma D."/>
            <person name="Maina C.V."/>
            <person name="Martin D.M."/>
            <person name="McCarter J.P."/>
            <person name="McReynolds L."/>
            <person name="Mitreva M."/>
            <person name="Nutman T.B."/>
            <person name="Parkinson J."/>
            <person name="Peregrin-Alvarez J.M."/>
            <person name="Poole C."/>
            <person name="Ren Q."/>
            <person name="Saunders L."/>
            <person name="Sluder A.E."/>
            <person name="Smith K."/>
            <person name="Stanke M."/>
            <person name="Unnasch T.R."/>
            <person name="Ware J."/>
            <person name="Wei A.D."/>
            <person name="Weil G."/>
            <person name="Williams D.J."/>
            <person name="Zhang Y."/>
            <person name="Williams S.A."/>
            <person name="Fraser-Liggett C."/>
            <person name="Slatko B."/>
            <person name="Blaxter M.L."/>
            <person name="Scott A.L."/>
        </authorList>
    </citation>
    <scope>NUCLEOTIDE SEQUENCE</scope>
    <source>
        <strain evidence="1 3">FR3</strain>
    </source>
</reference>
<sequence>MGIKRSTNTTRSNLTIASFSTESLSLRADRKCCALQISLAHRCIISPPSHIGKPPYR</sequence>
<evidence type="ECO:0000313" key="1">
    <source>
        <dbReference type="EMBL" id="CDP99422.1"/>
    </source>
</evidence>
<evidence type="ECO:0000313" key="5">
    <source>
        <dbReference type="WormBase" id="Bm10751"/>
    </source>
</evidence>
<evidence type="ECO:0000313" key="2">
    <source>
        <dbReference type="EMBL" id="VIO99869.1"/>
    </source>
</evidence>
<proteinExistence type="predicted"/>
<dbReference type="Proteomes" id="UP000006672">
    <property type="component" value="Unassembled WGS sequence"/>
</dbReference>